<evidence type="ECO:0008006" key="3">
    <source>
        <dbReference type="Google" id="ProtNLM"/>
    </source>
</evidence>
<dbReference type="AlphaFoldDB" id="A0A0I9WR50"/>
<organism evidence="1 2">
    <name type="scientific">Enterococcus cecorum</name>
    <dbReference type="NCBI Taxonomy" id="44008"/>
    <lineage>
        <taxon>Bacteria</taxon>
        <taxon>Bacillati</taxon>
        <taxon>Bacillota</taxon>
        <taxon>Bacilli</taxon>
        <taxon>Lactobacillales</taxon>
        <taxon>Enterococcaceae</taxon>
        <taxon>Enterococcus</taxon>
    </lineage>
</organism>
<proteinExistence type="predicted"/>
<dbReference type="Gene3D" id="3.40.50.1820">
    <property type="entry name" value="alpha/beta hydrolase"/>
    <property type="match status" value="1"/>
</dbReference>
<evidence type="ECO:0000313" key="2">
    <source>
        <dbReference type="Proteomes" id="UP000196074"/>
    </source>
</evidence>
<comment type="caution">
    <text evidence="1">The sequence shown here is derived from an EMBL/GenBank/DDBJ whole genome shotgun (WGS) entry which is preliminary data.</text>
</comment>
<protein>
    <recommendedName>
        <fullName evidence="3">Phospholipase</fullName>
    </recommendedName>
</protein>
<dbReference type="SUPFAM" id="SSF53474">
    <property type="entry name" value="alpha/beta-Hydrolases"/>
    <property type="match status" value="1"/>
</dbReference>
<dbReference type="RefSeq" id="WP_016250679.1">
    <property type="nucleotide sequence ID" value="NZ_AP035890.1"/>
</dbReference>
<dbReference type="Proteomes" id="UP000196074">
    <property type="component" value="Unassembled WGS sequence"/>
</dbReference>
<reference evidence="2" key="1">
    <citation type="submission" date="2017-04" db="EMBL/GenBank/DDBJ databases">
        <title>Function of individual gut microbiota members based on whole genome sequencing of pure cultures obtained from chicken caecum.</title>
        <authorList>
            <person name="Medvecky M."/>
            <person name="Cejkova D."/>
            <person name="Polansky O."/>
            <person name="Karasova D."/>
            <person name="Kubasova T."/>
            <person name="Cizek A."/>
            <person name="Rychlik I."/>
        </authorList>
    </citation>
    <scope>NUCLEOTIDE SEQUENCE [LARGE SCALE GENOMIC DNA]</scope>
    <source>
        <strain evidence="2">An144</strain>
    </source>
</reference>
<name>A0A0I9WR50_9ENTE</name>
<evidence type="ECO:0000313" key="1">
    <source>
        <dbReference type="EMBL" id="OUQ10288.1"/>
    </source>
</evidence>
<dbReference type="GeneID" id="60872696"/>
<gene>
    <name evidence="1" type="ORF">B5E88_07010</name>
</gene>
<accession>A0A0I9WR50</accession>
<sequence length="192" mass="21434">MRYLNNRGRNQRLFVTFHGTGGNLYSLYFLTEELDAKAGVLSFLGDKGVGVNRRYFNPLVNQELDREDFTHQVSRFLQLWDSLEITASEIVAIGYSNGANFLQGILSQRPDFADQAILLHPSDFQLDFTPSSKPKRLLVTAGSLDTLVSPGASMQLVKRLQSAFPDTQLELLDGGHGVSDAEIEKVKKWLNA</sequence>
<dbReference type="InterPro" id="IPR029058">
    <property type="entry name" value="AB_hydrolase_fold"/>
</dbReference>
<dbReference type="EMBL" id="NFLC01000011">
    <property type="protein sequence ID" value="OUQ10288.1"/>
    <property type="molecule type" value="Genomic_DNA"/>
</dbReference>